<dbReference type="NCBIfam" id="TIGR00121">
    <property type="entry name" value="birA_ligase"/>
    <property type="match status" value="1"/>
</dbReference>
<dbReference type="InterPro" id="IPR004408">
    <property type="entry name" value="Biotin_CoA_COase_ligase"/>
</dbReference>
<dbReference type="PROSITE" id="PS00519">
    <property type="entry name" value="HTH_ASNC_1"/>
    <property type="match status" value="1"/>
</dbReference>
<keyword evidence="2" id="KW-0804">Transcription</keyword>
<feature type="domain" description="BPL/LPL catalytic" evidence="3">
    <location>
        <begin position="78"/>
        <end position="257"/>
    </location>
</feature>
<feature type="binding site" evidence="2">
    <location>
        <position position="185"/>
    </location>
    <ligand>
        <name>biotin</name>
        <dbReference type="ChEBI" id="CHEBI:57586"/>
    </ligand>
</feature>
<accession>A0ABT1QXE5</accession>
<dbReference type="InterPro" id="IPR019885">
    <property type="entry name" value="Tscrpt_reg_HTH_AsnC-type_CS"/>
</dbReference>
<proteinExistence type="inferred from homology"/>
<feature type="DNA-binding region" description="H-T-H motif" evidence="2">
    <location>
        <begin position="18"/>
        <end position="37"/>
    </location>
</feature>
<keyword evidence="2" id="KW-0092">Biotin</keyword>
<dbReference type="EMBL" id="JANFQO010000023">
    <property type="protein sequence ID" value="MCQ4166952.1"/>
    <property type="molecule type" value="Genomic_DNA"/>
</dbReference>
<keyword evidence="5" id="KW-1185">Reference proteome</keyword>
<dbReference type="SUPFAM" id="SSF46785">
    <property type="entry name" value="Winged helix' DNA-binding domain"/>
    <property type="match status" value="1"/>
</dbReference>
<evidence type="ECO:0000313" key="4">
    <source>
        <dbReference type="EMBL" id="MCQ4166952.1"/>
    </source>
</evidence>
<dbReference type="InterPro" id="IPR013196">
    <property type="entry name" value="HTH_11"/>
</dbReference>
<dbReference type="CDD" id="cd16442">
    <property type="entry name" value="BPL"/>
    <property type="match status" value="1"/>
</dbReference>
<dbReference type="Pfam" id="PF08279">
    <property type="entry name" value="HTH_11"/>
    <property type="match status" value="1"/>
</dbReference>
<dbReference type="InterPro" id="IPR036390">
    <property type="entry name" value="WH_DNA-bd_sf"/>
</dbReference>
<sequence>MQARDLVAALAEGAVCSGSELAQRFGVTRAAVWKRLDELRAAGLPIEAVAGRGYRLAQPLQLLDAAAIRAALAPPLRERLGGIDVHWEIDSTSSELLRSAAARGDLAVCLAEQQSAGRGRRGRVWRSPPLCNVYLSLLRRFAQGMGSLAGLSLAVGVGVARALERCGARGLGLKWPNDVLAPTGKLAGILVELGGEFLGPCHAVIGIGVNLYLPDAVRAEIDQPVADLASVCAALPPRNAVVAALLDELVAVLDLFEREGFAALRADFEQRDLLRDAALTLSDGRGQCQGTGAGVDARGALLLREGATIRSFDSAEVTVRKA</sequence>
<dbReference type="InterPro" id="IPR004143">
    <property type="entry name" value="BPL_LPL_catalytic"/>
</dbReference>
<organism evidence="4 5">
    <name type="scientific">Tahibacter harae</name>
    <dbReference type="NCBI Taxonomy" id="2963937"/>
    <lineage>
        <taxon>Bacteria</taxon>
        <taxon>Pseudomonadati</taxon>
        <taxon>Pseudomonadota</taxon>
        <taxon>Gammaproteobacteria</taxon>
        <taxon>Lysobacterales</taxon>
        <taxon>Rhodanobacteraceae</taxon>
        <taxon>Tahibacter</taxon>
    </lineage>
</organism>
<comment type="similarity">
    <text evidence="2">Belongs to the biotin--protein ligase family.</text>
</comment>
<name>A0ABT1QXE5_9GAMM</name>
<evidence type="ECO:0000313" key="5">
    <source>
        <dbReference type="Proteomes" id="UP001165498"/>
    </source>
</evidence>
<evidence type="ECO:0000259" key="3">
    <source>
        <dbReference type="PROSITE" id="PS51733"/>
    </source>
</evidence>
<evidence type="ECO:0000256" key="2">
    <source>
        <dbReference type="HAMAP-Rule" id="MF_00978"/>
    </source>
</evidence>
<dbReference type="SUPFAM" id="SSF55681">
    <property type="entry name" value="Class II aaRS and biotin synthetases"/>
    <property type="match status" value="1"/>
</dbReference>
<dbReference type="PANTHER" id="PTHR12835">
    <property type="entry name" value="BIOTIN PROTEIN LIGASE"/>
    <property type="match status" value="1"/>
</dbReference>
<dbReference type="HAMAP" id="MF_00978">
    <property type="entry name" value="Bifunct_BirA"/>
    <property type="match status" value="1"/>
</dbReference>
<dbReference type="InterPro" id="IPR045864">
    <property type="entry name" value="aa-tRNA-synth_II/BPL/LPL"/>
</dbReference>
<gene>
    <name evidence="2" type="primary">birA</name>
    <name evidence="4" type="ORF">NM961_19740</name>
</gene>
<dbReference type="CDD" id="cd00090">
    <property type="entry name" value="HTH_ARSR"/>
    <property type="match status" value="1"/>
</dbReference>
<dbReference type="InterPro" id="IPR036388">
    <property type="entry name" value="WH-like_DNA-bd_sf"/>
</dbReference>
<dbReference type="PANTHER" id="PTHR12835:SF5">
    <property type="entry name" value="BIOTIN--PROTEIN LIGASE"/>
    <property type="match status" value="1"/>
</dbReference>
<dbReference type="Proteomes" id="UP001165498">
    <property type="component" value="Unassembled WGS sequence"/>
</dbReference>
<comment type="catalytic activity">
    <reaction evidence="2">
        <text>biotin + L-lysyl-[protein] + ATP = N(6)-biotinyl-L-lysyl-[protein] + AMP + diphosphate + H(+)</text>
        <dbReference type="Rhea" id="RHEA:11756"/>
        <dbReference type="Rhea" id="RHEA-COMP:9752"/>
        <dbReference type="Rhea" id="RHEA-COMP:10505"/>
        <dbReference type="ChEBI" id="CHEBI:15378"/>
        <dbReference type="ChEBI" id="CHEBI:29969"/>
        <dbReference type="ChEBI" id="CHEBI:30616"/>
        <dbReference type="ChEBI" id="CHEBI:33019"/>
        <dbReference type="ChEBI" id="CHEBI:57586"/>
        <dbReference type="ChEBI" id="CHEBI:83144"/>
        <dbReference type="ChEBI" id="CHEBI:456215"/>
        <dbReference type="EC" id="6.3.4.15"/>
    </reaction>
</comment>
<dbReference type="Pfam" id="PF03099">
    <property type="entry name" value="BPL_LplA_LipB"/>
    <property type="match status" value="1"/>
</dbReference>
<protein>
    <recommendedName>
        <fullName evidence="2">Bifunctional ligase/repressor BirA</fullName>
    </recommendedName>
    <alternativeName>
        <fullName evidence="2">Biotin operon repressor</fullName>
    </alternativeName>
    <alternativeName>
        <fullName evidence="2">Biotin--[acetyl-CoA-carboxylase] ligase</fullName>
        <ecNumber evidence="2">6.3.4.15</ecNumber>
    </alternativeName>
    <alternativeName>
        <fullName evidence="2">Biotin--protein ligase</fullName>
    </alternativeName>
    <alternativeName>
        <fullName evidence="2">Biotin-[acetyl-CoA carboxylase] synthetase</fullName>
    </alternativeName>
</protein>
<evidence type="ECO:0000256" key="1">
    <source>
        <dbReference type="ARBA" id="ARBA00022598"/>
    </source>
</evidence>
<dbReference type="RefSeq" id="WP_255916141.1">
    <property type="nucleotide sequence ID" value="NZ_JANFQO010000023.1"/>
</dbReference>
<keyword evidence="2" id="KW-0067">ATP-binding</keyword>
<dbReference type="InterPro" id="IPR011991">
    <property type="entry name" value="ArsR-like_HTH"/>
</dbReference>
<keyword evidence="1 2" id="KW-0436">Ligase</keyword>
<comment type="function">
    <text evidence="2">Acts both as a biotin--[acetyl-CoA-carboxylase] ligase and a biotin-operon repressor. In the presence of ATP, BirA activates biotin to form the BirA-biotinyl-5'-adenylate (BirA-bio-5'-AMP or holoBirA) complex. HoloBirA can either transfer the biotinyl moiety to the biotin carboxyl carrier protein (BCCP) subunit of acetyl-CoA carboxylase, or bind to the biotin operator site and inhibit transcription of the operon.</text>
</comment>
<reference evidence="4" key="1">
    <citation type="submission" date="2022-07" db="EMBL/GenBank/DDBJ databases">
        <title>Tahibacter sp., a new gammaproteobacterium isolated from the silt sample collected at pig farm.</title>
        <authorList>
            <person name="Chen H."/>
        </authorList>
    </citation>
    <scope>NUCLEOTIDE SEQUENCE</scope>
    <source>
        <strain evidence="4">P2K</strain>
    </source>
</reference>
<dbReference type="Gene3D" id="3.30.930.10">
    <property type="entry name" value="Bira Bifunctional Protein, Domain 2"/>
    <property type="match status" value="1"/>
</dbReference>
<dbReference type="PROSITE" id="PS51733">
    <property type="entry name" value="BPL_LPL_CATALYTIC"/>
    <property type="match status" value="1"/>
</dbReference>
<keyword evidence="2" id="KW-0805">Transcription regulation</keyword>
<dbReference type="InterPro" id="IPR030855">
    <property type="entry name" value="Bifunct_BirA"/>
</dbReference>
<dbReference type="Gene3D" id="2.30.30.100">
    <property type="match status" value="1"/>
</dbReference>
<dbReference type="EC" id="6.3.4.15" evidence="2"/>
<dbReference type="GO" id="GO:0004077">
    <property type="term" value="F:biotin--[biotin carboxyl-carrier protein] ligase activity"/>
    <property type="evidence" value="ECO:0007669"/>
    <property type="project" value="UniProtKB-EC"/>
</dbReference>
<keyword evidence="2" id="KW-0678">Repressor</keyword>
<dbReference type="Gene3D" id="1.10.10.10">
    <property type="entry name" value="Winged helix-like DNA-binding domain superfamily/Winged helix DNA-binding domain"/>
    <property type="match status" value="1"/>
</dbReference>
<feature type="binding site" evidence="2">
    <location>
        <position position="114"/>
    </location>
    <ligand>
        <name>biotin</name>
        <dbReference type="ChEBI" id="CHEBI:57586"/>
    </ligand>
</feature>
<comment type="caution">
    <text evidence="2">Lacks conserved residue(s) required for the propagation of feature annotation.</text>
</comment>
<comment type="caution">
    <text evidence="4">The sequence shown here is derived from an EMBL/GenBank/DDBJ whole genome shotgun (WGS) entry which is preliminary data.</text>
</comment>
<keyword evidence="2" id="KW-0547">Nucleotide-binding</keyword>
<keyword evidence="2" id="KW-0238">DNA-binding</keyword>
<feature type="binding site" evidence="2">
    <location>
        <begin position="118"/>
        <end position="120"/>
    </location>
    <ligand>
        <name>biotin</name>
        <dbReference type="ChEBI" id="CHEBI:57586"/>
    </ligand>
</feature>